<evidence type="ECO:0000313" key="13">
    <source>
        <dbReference type="EMBL" id="TDR39511.1"/>
    </source>
</evidence>
<evidence type="ECO:0000256" key="5">
    <source>
        <dbReference type="ARBA" id="ARBA00022989"/>
    </source>
</evidence>
<dbReference type="NCBIfam" id="TIGR00831">
    <property type="entry name" value="a_cpa1"/>
    <property type="match status" value="1"/>
</dbReference>
<protein>
    <submittedName>
        <fullName evidence="12">Sodium, potassium, lithium and rubidium/H(+) antiporter</fullName>
    </submittedName>
    <submittedName>
        <fullName evidence="13">Sodium/proton antiporter (CPA1 family)</fullName>
    </submittedName>
</protein>
<feature type="transmembrane region" description="Helical" evidence="10">
    <location>
        <begin position="84"/>
        <end position="107"/>
    </location>
</feature>
<dbReference type="PANTHER" id="PTHR10110:SF86">
    <property type="entry name" value="SODIUM_HYDROGEN EXCHANGER 7"/>
    <property type="match status" value="1"/>
</dbReference>
<keyword evidence="6 10" id="KW-0915">Sodium</keyword>
<evidence type="ECO:0000256" key="2">
    <source>
        <dbReference type="ARBA" id="ARBA00022448"/>
    </source>
</evidence>
<dbReference type="Gene3D" id="6.10.140.1330">
    <property type="match status" value="1"/>
</dbReference>
<dbReference type="InterPro" id="IPR006153">
    <property type="entry name" value="Cation/H_exchanger_TM"/>
</dbReference>
<proteinExistence type="inferred from homology"/>
<keyword evidence="15" id="KW-1185">Reference proteome</keyword>
<accession>A0A8B4QDH5</accession>
<evidence type="ECO:0000313" key="12">
    <source>
        <dbReference type="EMBL" id="STX10820.1"/>
    </source>
</evidence>
<evidence type="ECO:0000256" key="1">
    <source>
        <dbReference type="ARBA" id="ARBA00004651"/>
    </source>
</evidence>
<dbReference type="EMBL" id="UGNP01000001">
    <property type="protein sequence ID" value="STX10820.1"/>
    <property type="molecule type" value="Genomic_DNA"/>
</dbReference>
<evidence type="ECO:0000313" key="15">
    <source>
        <dbReference type="Proteomes" id="UP000294641"/>
    </source>
</evidence>
<comment type="similarity">
    <text evidence="10">Belongs to the monovalent cation:proton antiporter 1 (CPA1) transporter (TC 2.A.36) family.</text>
</comment>
<evidence type="ECO:0000256" key="10">
    <source>
        <dbReference type="RuleBase" id="RU366002"/>
    </source>
</evidence>
<evidence type="ECO:0000259" key="11">
    <source>
        <dbReference type="Pfam" id="PF00999"/>
    </source>
</evidence>
<keyword evidence="5 10" id="KW-1133">Transmembrane helix</keyword>
<dbReference type="InterPro" id="IPR004705">
    <property type="entry name" value="Cation/H_exchanger_CPA1_bac"/>
</dbReference>
<evidence type="ECO:0000256" key="7">
    <source>
        <dbReference type="ARBA" id="ARBA00023065"/>
    </source>
</evidence>
<dbReference type="GO" id="GO:0005886">
    <property type="term" value="C:plasma membrane"/>
    <property type="evidence" value="ECO:0007669"/>
    <property type="project" value="UniProtKB-SubCell"/>
</dbReference>
<evidence type="ECO:0000256" key="3">
    <source>
        <dbReference type="ARBA" id="ARBA00022475"/>
    </source>
</evidence>
<keyword evidence="2 10" id="KW-0813">Transport</keyword>
<dbReference type="EMBL" id="SNZG01000011">
    <property type="protein sequence ID" value="TDR39511.1"/>
    <property type="molecule type" value="Genomic_DNA"/>
</dbReference>
<keyword evidence="9 10" id="KW-0739">Sodium transport</keyword>
<name>A0A8B4QDH5_9BACL</name>
<feature type="transmembrane region" description="Helical" evidence="10">
    <location>
        <begin position="240"/>
        <end position="256"/>
    </location>
</feature>
<dbReference type="PANTHER" id="PTHR10110">
    <property type="entry name" value="SODIUM/HYDROGEN EXCHANGER"/>
    <property type="match status" value="1"/>
</dbReference>
<keyword evidence="8 10" id="KW-0472">Membrane</keyword>
<dbReference type="InterPro" id="IPR018422">
    <property type="entry name" value="Cation/H_exchanger_CPA1"/>
</dbReference>
<dbReference type="GO" id="GO:0015385">
    <property type="term" value="F:sodium:proton antiporter activity"/>
    <property type="evidence" value="ECO:0007669"/>
    <property type="project" value="InterPro"/>
</dbReference>
<dbReference type="GO" id="GO:0015386">
    <property type="term" value="F:potassium:proton antiporter activity"/>
    <property type="evidence" value="ECO:0007669"/>
    <property type="project" value="TreeGrafter"/>
</dbReference>
<keyword evidence="10" id="KW-0050">Antiport</keyword>
<comment type="caution">
    <text evidence="12">The sequence shown here is derived from an EMBL/GenBank/DDBJ whole genome shotgun (WGS) entry which is preliminary data.</text>
</comment>
<comment type="subcellular location">
    <subcellularLocation>
        <location evidence="1 10">Cell membrane</location>
        <topology evidence="1 10">Multi-pass membrane protein</topology>
    </subcellularLocation>
</comment>
<feature type="transmembrane region" description="Helical" evidence="10">
    <location>
        <begin position="351"/>
        <end position="375"/>
    </location>
</feature>
<feature type="transmembrane region" description="Helical" evidence="10">
    <location>
        <begin position="182"/>
        <end position="204"/>
    </location>
</feature>
<feature type="transmembrane region" description="Helical" evidence="10">
    <location>
        <begin position="277"/>
        <end position="298"/>
    </location>
</feature>
<dbReference type="RefSeq" id="WP_109349337.1">
    <property type="nucleotide sequence ID" value="NZ_BJUE01000011.1"/>
</dbReference>
<dbReference type="Proteomes" id="UP000294641">
    <property type="component" value="Unassembled WGS sequence"/>
</dbReference>
<evidence type="ECO:0000256" key="8">
    <source>
        <dbReference type="ARBA" id="ARBA00023136"/>
    </source>
</evidence>
<keyword evidence="7 10" id="KW-0406">Ion transport</keyword>
<evidence type="ECO:0000313" key="14">
    <source>
        <dbReference type="Proteomes" id="UP000254330"/>
    </source>
</evidence>
<sequence>MDLLMITLFLLLALLASNIIGHFIPFIPTALIQIALGVVLALFIPSLDLELETEWFLLLFVAPLLYNDGRNFPRNDLWNMRMPILGNAIVLVLLTTVCGGFFIHWLVPTIPLAAAFALAAILSPTDPVAVNGIAKRIQIPENILSVVRGESLINDASGLVAFKYAVAAAVSGYFSIQEALTNFTYTFIVGAIVGILLGFLLIELRFAVRRAGIRDAVFHTLYQILTPFIIYLIAEHIFHASGVIAVVLGGIIQALFKDHTETVLAEEQVLTENVWAIVLFVLNGVVFLLLGLNIPLSMTQSLEDSQINNWLLVGYAGAIGSMILIIRFLWSHFFSLWRYSRGKEAKPLLKMSLISSLVGVRGAVTMAGILSLPFFLDNGDPFPERSLILFLASGVILFTLVIATIFLPMLTDSEERVVLAEGQLSFHDAKSLVLVNTVRQVQTKIDDENRYIAYELIENLQHLFKQTQLEANADDATRPQFASKVTKIRLNALKVEKNYIDQLYWDKKLDEEMYVSIQNSFKDRQDLLYSSTWKRVLFTIRKMFREASHARKHYHNDKEKFLSYILMRQDVRRQAYTEALKYLKESRDASSRPELYTIVIFEYEKAFERLRRRNTLDSAREEELQEEFSLMMLETQRQEIHKLYEEGKISREQEKDLRRLVNYMENISLYEHIE</sequence>
<reference evidence="13 15" key="2">
    <citation type="submission" date="2019-03" db="EMBL/GenBank/DDBJ databases">
        <title>Genomic Encyclopedia of Type Strains, Phase IV (KMG-IV): sequencing the most valuable type-strain genomes for metagenomic binning, comparative biology and taxonomic classification.</title>
        <authorList>
            <person name="Goeker M."/>
        </authorList>
    </citation>
    <scope>NUCLEOTIDE SEQUENCE [LARGE SCALE GENOMIC DNA]</scope>
    <source>
        <strain evidence="13 15">DSM 20580</strain>
    </source>
</reference>
<dbReference type="Pfam" id="PF00999">
    <property type="entry name" value="Na_H_Exchanger"/>
    <property type="match status" value="1"/>
</dbReference>
<gene>
    <name evidence="12" type="primary">nhaK</name>
    <name evidence="13" type="ORF">DFR61_11137</name>
    <name evidence="12" type="ORF">NCTC10597_02600</name>
</gene>
<feature type="transmembrane region" description="Helical" evidence="10">
    <location>
        <begin position="155"/>
        <end position="176"/>
    </location>
</feature>
<evidence type="ECO:0000256" key="6">
    <source>
        <dbReference type="ARBA" id="ARBA00023053"/>
    </source>
</evidence>
<dbReference type="GO" id="GO:0051453">
    <property type="term" value="P:regulation of intracellular pH"/>
    <property type="evidence" value="ECO:0007669"/>
    <property type="project" value="TreeGrafter"/>
</dbReference>
<evidence type="ECO:0000256" key="9">
    <source>
        <dbReference type="ARBA" id="ARBA00023201"/>
    </source>
</evidence>
<keyword evidence="3 10" id="KW-1003">Cell membrane</keyword>
<comment type="caution">
    <text evidence="10">Lacks conserved residue(s) required for the propagation of feature annotation.</text>
</comment>
<organism evidence="12 14">
    <name type="scientific">Kurthia zopfii</name>
    <dbReference type="NCBI Taxonomy" id="1650"/>
    <lineage>
        <taxon>Bacteria</taxon>
        <taxon>Bacillati</taxon>
        <taxon>Bacillota</taxon>
        <taxon>Bacilli</taxon>
        <taxon>Bacillales</taxon>
        <taxon>Caryophanaceae</taxon>
        <taxon>Kurthia</taxon>
    </lineage>
</organism>
<dbReference type="AlphaFoldDB" id="A0A8B4QDH5"/>
<feature type="domain" description="Cation/H+ exchanger transmembrane" evidence="11">
    <location>
        <begin position="11"/>
        <end position="410"/>
    </location>
</feature>
<comment type="function">
    <text evidence="10">Na(+)/H(+) antiporter that extrudes sodium in exchange for external protons.</text>
</comment>
<feature type="transmembrane region" description="Helical" evidence="10">
    <location>
        <begin position="31"/>
        <end position="49"/>
    </location>
</feature>
<feature type="transmembrane region" description="Helical" evidence="10">
    <location>
        <begin position="113"/>
        <end position="134"/>
    </location>
</feature>
<dbReference type="OrthoDB" id="9809206at2"/>
<reference evidence="12 14" key="1">
    <citation type="submission" date="2018-06" db="EMBL/GenBank/DDBJ databases">
        <authorList>
            <consortium name="Pathogen Informatics"/>
            <person name="Doyle S."/>
        </authorList>
    </citation>
    <scope>NUCLEOTIDE SEQUENCE [LARGE SCALE GENOMIC DNA]</scope>
    <source>
        <strain evidence="12 14">NCTC10597</strain>
    </source>
</reference>
<feature type="transmembrane region" description="Helical" evidence="10">
    <location>
        <begin position="387"/>
        <end position="407"/>
    </location>
</feature>
<dbReference type="GO" id="GO:0098719">
    <property type="term" value="P:sodium ion import across plasma membrane"/>
    <property type="evidence" value="ECO:0007669"/>
    <property type="project" value="TreeGrafter"/>
</dbReference>
<dbReference type="Proteomes" id="UP000254330">
    <property type="component" value="Unassembled WGS sequence"/>
</dbReference>
<evidence type="ECO:0000256" key="4">
    <source>
        <dbReference type="ARBA" id="ARBA00022692"/>
    </source>
</evidence>
<keyword evidence="4 10" id="KW-0812">Transmembrane</keyword>
<feature type="transmembrane region" description="Helical" evidence="10">
    <location>
        <begin position="310"/>
        <end position="330"/>
    </location>
</feature>